<dbReference type="EMBL" id="SMBZ01000011">
    <property type="protein sequence ID" value="TCV17171.1"/>
    <property type="molecule type" value="Genomic_DNA"/>
</dbReference>
<reference evidence="1 2" key="1">
    <citation type="submission" date="2019-03" db="EMBL/GenBank/DDBJ databases">
        <title>Genomic Encyclopedia of Type Strains, Phase IV (KMG-IV): sequencing the most valuable type-strain genomes for metagenomic binning, comparative biology and taxonomic classification.</title>
        <authorList>
            <person name="Goeker M."/>
        </authorList>
    </citation>
    <scope>NUCLEOTIDE SEQUENCE [LARGE SCALE GENOMIC DNA]</scope>
    <source>
        <strain evidence="1 2">DSM 22362</strain>
    </source>
</reference>
<dbReference type="Proteomes" id="UP000295197">
    <property type="component" value="Unassembled WGS sequence"/>
</dbReference>
<gene>
    <name evidence="1" type="ORF">EDC17_101190</name>
</gene>
<proteinExistence type="predicted"/>
<sequence>MKDQLELKHLAPYLPYGLTVILGTTERNITAVSIDSRFVFVDAYKGSRDKQTAGIENIKPILRPLSDLTKEIVHNGEKFVFSDVYLSNTTIKKILGQDCSTFNNFLNDVDYNSIQFLFKYHLDVFGLIDKGLAISYKEAGL</sequence>
<dbReference type="RefSeq" id="WP_132777248.1">
    <property type="nucleotide sequence ID" value="NZ_SMBZ01000011.1"/>
</dbReference>
<organism evidence="1 2">
    <name type="scientific">Sphingobacterium alimentarium</name>
    <dbReference type="NCBI Taxonomy" id="797292"/>
    <lineage>
        <taxon>Bacteria</taxon>
        <taxon>Pseudomonadati</taxon>
        <taxon>Bacteroidota</taxon>
        <taxon>Sphingobacteriia</taxon>
        <taxon>Sphingobacteriales</taxon>
        <taxon>Sphingobacteriaceae</taxon>
        <taxon>Sphingobacterium</taxon>
    </lineage>
</organism>
<keyword evidence="2" id="KW-1185">Reference proteome</keyword>
<comment type="caution">
    <text evidence="1">The sequence shown here is derived from an EMBL/GenBank/DDBJ whole genome shotgun (WGS) entry which is preliminary data.</text>
</comment>
<dbReference type="AlphaFoldDB" id="A0A4R3W121"/>
<evidence type="ECO:0000313" key="1">
    <source>
        <dbReference type="EMBL" id="TCV17171.1"/>
    </source>
</evidence>
<dbReference type="OrthoDB" id="998155at2"/>
<accession>A0A4R3W121</accession>
<protein>
    <submittedName>
        <fullName evidence="1">Uncharacterized protein</fullName>
    </submittedName>
</protein>
<name>A0A4R3W121_9SPHI</name>
<evidence type="ECO:0000313" key="2">
    <source>
        <dbReference type="Proteomes" id="UP000295197"/>
    </source>
</evidence>